<evidence type="ECO:0000313" key="3">
    <source>
        <dbReference type="Proteomes" id="UP000275719"/>
    </source>
</evidence>
<dbReference type="OrthoDB" id="9809746at2"/>
<sequence length="223" mass="24827">MKKLLILSMVVMSFISCKKEDKATEQNTTNDTIKKTETVETVKTGYQIGDEAIDFSLKNIDDKIVSLANFPDAKGFIVIFTCNHCPYAVAYEDRIVALNNKYASLGYPVIAINPNDPAVQPEDSFDAMKVRAKEKGFAFPYLFDEGQQVYPVYGATKTPHVFILNKENDKNIVKYIGTIDNNYEDANAVTERYVETAVDALLAGKEIQQPTTVAVGCTIKTKK</sequence>
<dbReference type="GO" id="GO:0016491">
    <property type="term" value="F:oxidoreductase activity"/>
    <property type="evidence" value="ECO:0007669"/>
    <property type="project" value="InterPro"/>
</dbReference>
<dbReference type="InterPro" id="IPR047262">
    <property type="entry name" value="PRX-like1"/>
</dbReference>
<keyword evidence="3" id="KW-1185">Reference proteome</keyword>
<dbReference type="InterPro" id="IPR013766">
    <property type="entry name" value="Thioredoxin_domain"/>
</dbReference>
<dbReference type="PANTHER" id="PTHR43640:SF1">
    <property type="entry name" value="THIOREDOXIN-DEPENDENT PEROXIREDOXIN"/>
    <property type="match status" value="1"/>
</dbReference>
<dbReference type="AlphaFoldDB" id="A0A3P3WCA3"/>
<dbReference type="PROSITE" id="PS51352">
    <property type="entry name" value="THIOREDOXIN_2"/>
    <property type="match status" value="1"/>
</dbReference>
<dbReference type="PROSITE" id="PS51257">
    <property type="entry name" value="PROKAR_LIPOPROTEIN"/>
    <property type="match status" value="1"/>
</dbReference>
<dbReference type="Proteomes" id="UP000275719">
    <property type="component" value="Unassembled WGS sequence"/>
</dbReference>
<accession>A0A3P3WCA3</accession>
<reference evidence="2 3" key="1">
    <citation type="submission" date="2018-11" db="EMBL/GenBank/DDBJ databases">
        <title>Flavobacterium sp. nov., YIM 102701-2 draft genome.</title>
        <authorList>
            <person name="Li G."/>
            <person name="Jiang Y."/>
        </authorList>
    </citation>
    <scope>NUCLEOTIDE SEQUENCE [LARGE SCALE GENOMIC DNA]</scope>
    <source>
        <strain evidence="2 3">YIM 102701-2</strain>
    </source>
</reference>
<dbReference type="SUPFAM" id="SSF52833">
    <property type="entry name" value="Thioredoxin-like"/>
    <property type="match status" value="1"/>
</dbReference>
<name>A0A3P3WCA3_9FLAO</name>
<proteinExistence type="predicted"/>
<protein>
    <submittedName>
        <fullName evidence="2">Thioredoxin family protein</fullName>
    </submittedName>
</protein>
<comment type="caution">
    <text evidence="2">The sequence shown here is derived from an EMBL/GenBank/DDBJ whole genome shotgun (WGS) entry which is preliminary data.</text>
</comment>
<dbReference type="InterPro" id="IPR036249">
    <property type="entry name" value="Thioredoxin-like_sf"/>
</dbReference>
<dbReference type="CDD" id="cd02969">
    <property type="entry name" value="PRX_like1"/>
    <property type="match status" value="1"/>
</dbReference>
<dbReference type="PANTHER" id="PTHR43640">
    <property type="entry name" value="OS07G0260300 PROTEIN"/>
    <property type="match status" value="1"/>
</dbReference>
<dbReference type="InterPro" id="IPR000866">
    <property type="entry name" value="AhpC/TSA"/>
</dbReference>
<evidence type="ECO:0000313" key="2">
    <source>
        <dbReference type="EMBL" id="RRJ92785.1"/>
    </source>
</evidence>
<gene>
    <name evidence="2" type="ORF">EG240_01860</name>
</gene>
<evidence type="ECO:0000259" key="1">
    <source>
        <dbReference type="PROSITE" id="PS51352"/>
    </source>
</evidence>
<dbReference type="GO" id="GO:0016209">
    <property type="term" value="F:antioxidant activity"/>
    <property type="evidence" value="ECO:0007669"/>
    <property type="project" value="InterPro"/>
</dbReference>
<dbReference type="EMBL" id="RQVQ01000003">
    <property type="protein sequence ID" value="RRJ92785.1"/>
    <property type="molecule type" value="Genomic_DNA"/>
</dbReference>
<dbReference type="RefSeq" id="WP_125016828.1">
    <property type="nucleotide sequence ID" value="NZ_RQVQ01000003.1"/>
</dbReference>
<dbReference type="Gene3D" id="3.40.30.10">
    <property type="entry name" value="Glutaredoxin"/>
    <property type="match status" value="1"/>
</dbReference>
<organism evidence="2 3">
    <name type="scientific">Paenimyroides tangerinum</name>
    <dbReference type="NCBI Taxonomy" id="2488728"/>
    <lineage>
        <taxon>Bacteria</taxon>
        <taxon>Pseudomonadati</taxon>
        <taxon>Bacteroidota</taxon>
        <taxon>Flavobacteriia</taxon>
        <taxon>Flavobacteriales</taxon>
        <taxon>Flavobacteriaceae</taxon>
        <taxon>Paenimyroides</taxon>
    </lineage>
</organism>
<feature type="domain" description="Thioredoxin" evidence="1">
    <location>
        <begin position="46"/>
        <end position="203"/>
    </location>
</feature>
<dbReference type="Pfam" id="PF00578">
    <property type="entry name" value="AhpC-TSA"/>
    <property type="match status" value="1"/>
</dbReference>